<dbReference type="Pfam" id="PF04912">
    <property type="entry name" value="Dynamitin"/>
    <property type="match status" value="1"/>
</dbReference>
<dbReference type="PANTHER" id="PTHR15346">
    <property type="entry name" value="DYNACTIN SUBUNIT"/>
    <property type="match status" value="1"/>
</dbReference>
<gene>
    <name evidence="5" type="ORF">BCR39DRAFT_546238</name>
</gene>
<evidence type="ECO:0000313" key="5">
    <source>
        <dbReference type="EMBL" id="ORY24691.1"/>
    </source>
</evidence>
<dbReference type="GO" id="GO:0007017">
    <property type="term" value="P:microtubule-based process"/>
    <property type="evidence" value="ECO:0007669"/>
    <property type="project" value="InterPro"/>
</dbReference>
<dbReference type="GO" id="GO:0005737">
    <property type="term" value="C:cytoplasm"/>
    <property type="evidence" value="ECO:0007669"/>
    <property type="project" value="UniProtKB-SubCell"/>
</dbReference>
<evidence type="ECO:0000256" key="1">
    <source>
        <dbReference type="ARBA" id="ARBA00004496"/>
    </source>
</evidence>
<dbReference type="AlphaFoldDB" id="A0A1Y2AQ71"/>
<feature type="region of interest" description="Disordered" evidence="4">
    <location>
        <begin position="22"/>
        <end position="41"/>
    </location>
</feature>
<keyword evidence="6" id="KW-1185">Reference proteome</keyword>
<keyword evidence="2" id="KW-0963">Cytoplasm</keyword>
<dbReference type="InterPro" id="IPR028133">
    <property type="entry name" value="Dynamitin"/>
</dbReference>
<organism evidence="5 6">
    <name type="scientific">Naematelia encephala</name>
    <dbReference type="NCBI Taxonomy" id="71784"/>
    <lineage>
        <taxon>Eukaryota</taxon>
        <taxon>Fungi</taxon>
        <taxon>Dikarya</taxon>
        <taxon>Basidiomycota</taxon>
        <taxon>Agaricomycotina</taxon>
        <taxon>Tremellomycetes</taxon>
        <taxon>Tremellales</taxon>
        <taxon>Naemateliaceae</taxon>
        <taxon>Naematelia</taxon>
    </lineage>
</organism>
<dbReference type="InParanoid" id="A0A1Y2AQ71"/>
<proteinExistence type="predicted"/>
<evidence type="ECO:0000256" key="2">
    <source>
        <dbReference type="ARBA" id="ARBA00022490"/>
    </source>
</evidence>
<evidence type="ECO:0000313" key="6">
    <source>
        <dbReference type="Proteomes" id="UP000193986"/>
    </source>
</evidence>
<feature type="region of interest" description="Disordered" evidence="4">
    <location>
        <begin position="300"/>
        <end position="324"/>
    </location>
</feature>
<dbReference type="STRING" id="71784.A0A1Y2AQ71"/>
<comment type="subcellular location">
    <subcellularLocation>
        <location evidence="1">Cytoplasm</location>
    </subcellularLocation>
</comment>
<evidence type="ECO:0000256" key="3">
    <source>
        <dbReference type="SAM" id="Coils"/>
    </source>
</evidence>
<feature type="compositionally biased region" description="Basic and acidic residues" evidence="4">
    <location>
        <begin position="144"/>
        <end position="153"/>
    </location>
</feature>
<sequence>MSSKYHNLPDIDTAADVFETADEPEQILRPSENILGDEEGPVKVVSENIDSSTLPGRRKIDKVFGRRTRKHDSSYPSFRPRLPPLSRHASTSESDSDSSSPSLPPTARLRETPAARLKRLKLELEEVEMEIQAGPSTLPPQSNEAKRKSVLPKKEPVDLMGELVGLRERLEGVRLDGVTVHNGVIEGGDLREKLDQLGARRIGQGEAGKDADVTREAAIASEPPKSGQLSDIDTRLAQLEALIGPSERSSDSAQPPLLSALGKLDHLLSLLTQPRHLDAISRRLKLLLVDLDRAAAASRRPAGSANLSSVNPPPGGEKPASGTLSQADHANLQSLFALLPRLDPLIPIVPPLLARLRSLAILHTEAGAIVDDLKTTRAEEKREAEEIKELQEVVERVDTGLSEAAKAIKRNWEGLEERLSGLEERIKALKA</sequence>
<feature type="compositionally biased region" description="Basic residues" evidence="4">
    <location>
        <begin position="56"/>
        <end position="70"/>
    </location>
</feature>
<dbReference type="Proteomes" id="UP000193986">
    <property type="component" value="Unassembled WGS sequence"/>
</dbReference>
<keyword evidence="3" id="KW-0175">Coiled coil</keyword>
<accession>A0A1Y2AQ71</accession>
<dbReference type="OrthoDB" id="4977at2759"/>
<feature type="coiled-coil region" evidence="3">
    <location>
        <begin position="370"/>
        <end position="425"/>
    </location>
</feature>
<evidence type="ECO:0000256" key="4">
    <source>
        <dbReference type="SAM" id="MobiDB-lite"/>
    </source>
</evidence>
<evidence type="ECO:0008006" key="7">
    <source>
        <dbReference type="Google" id="ProtNLM"/>
    </source>
</evidence>
<feature type="compositionally biased region" description="Low complexity" evidence="4">
    <location>
        <begin position="74"/>
        <end position="101"/>
    </location>
</feature>
<feature type="region of interest" description="Disordered" evidence="4">
    <location>
        <begin position="46"/>
        <end position="115"/>
    </location>
</feature>
<dbReference type="GO" id="GO:0005869">
    <property type="term" value="C:dynactin complex"/>
    <property type="evidence" value="ECO:0007669"/>
    <property type="project" value="InterPro"/>
</dbReference>
<name>A0A1Y2AQ71_9TREE</name>
<comment type="caution">
    <text evidence="5">The sequence shown here is derived from an EMBL/GenBank/DDBJ whole genome shotgun (WGS) entry which is preliminary data.</text>
</comment>
<reference evidence="5 6" key="1">
    <citation type="submission" date="2016-07" db="EMBL/GenBank/DDBJ databases">
        <title>Pervasive Adenine N6-methylation of Active Genes in Fungi.</title>
        <authorList>
            <consortium name="DOE Joint Genome Institute"/>
            <person name="Mondo S.J."/>
            <person name="Dannebaum R.O."/>
            <person name="Kuo R.C."/>
            <person name="Labutti K."/>
            <person name="Haridas S."/>
            <person name="Kuo A."/>
            <person name="Salamov A."/>
            <person name="Ahrendt S.R."/>
            <person name="Lipzen A."/>
            <person name="Sullivan W."/>
            <person name="Andreopoulos W.B."/>
            <person name="Clum A."/>
            <person name="Lindquist E."/>
            <person name="Daum C."/>
            <person name="Ramamoorthy G.K."/>
            <person name="Gryganskyi A."/>
            <person name="Culley D."/>
            <person name="Magnuson J.K."/>
            <person name="James T.Y."/>
            <person name="O'Malley M.A."/>
            <person name="Stajich J.E."/>
            <person name="Spatafora J.W."/>
            <person name="Visel A."/>
            <person name="Grigoriev I.V."/>
        </authorList>
    </citation>
    <scope>NUCLEOTIDE SEQUENCE [LARGE SCALE GENOMIC DNA]</scope>
    <source>
        <strain evidence="5 6">68-887.2</strain>
    </source>
</reference>
<dbReference type="EMBL" id="MCFC01000065">
    <property type="protein sequence ID" value="ORY24691.1"/>
    <property type="molecule type" value="Genomic_DNA"/>
</dbReference>
<protein>
    <recommendedName>
        <fullName evidence="7">Dynamitin-domain-containing protein</fullName>
    </recommendedName>
</protein>
<feature type="region of interest" description="Disordered" evidence="4">
    <location>
        <begin position="131"/>
        <end position="153"/>
    </location>
</feature>